<gene>
    <name evidence="1" type="ORF">PHYPSEUDO_015487</name>
</gene>
<comment type="caution">
    <text evidence="1">The sequence shown here is derived from an EMBL/GenBank/DDBJ whole genome shotgun (WGS) entry which is preliminary data.</text>
</comment>
<organism evidence="1 2">
    <name type="scientific">Phytophthora pseudosyringae</name>
    <dbReference type="NCBI Taxonomy" id="221518"/>
    <lineage>
        <taxon>Eukaryota</taxon>
        <taxon>Sar</taxon>
        <taxon>Stramenopiles</taxon>
        <taxon>Oomycota</taxon>
        <taxon>Peronosporomycetes</taxon>
        <taxon>Peronosporales</taxon>
        <taxon>Peronosporaceae</taxon>
        <taxon>Phytophthora</taxon>
    </lineage>
</organism>
<dbReference type="AlphaFoldDB" id="A0A8T1W3G5"/>
<keyword evidence="2" id="KW-1185">Reference proteome</keyword>
<protein>
    <submittedName>
        <fullName evidence="1">Uncharacterized protein</fullName>
    </submittedName>
</protein>
<proteinExistence type="predicted"/>
<name>A0A8T1W3G5_9STRA</name>
<accession>A0A8T1W3G5</accession>
<sequence length="497" mass="54680">MLERLLGGYEMEDSNKLKISSRLGKLFEVGIPPVVQLCAISEEANVIDLWSHPRDDMICVGSTEIRKINFADSCFLLLVSAFARANMSSFHLELDDNAGGSAAIRNRDLLFNTLVGGRQLSNDAKPDKADKLSMSTAKIDELVVCLAKSTARISAICSAIAEATVLEKVAFQISTLWDNTDEMNQNINLTDWAVHAAREAIKWNYPPRVFEESDRKDKASSERYGVVDLAAGSTLFPSLIVSKVHSNLALAGGHRCQARYDPAVDSKAHVVVPGYGVCEVEIGDGVNVFQASEKPEWNTRLPSSDRIYALELHFDDSEDDEVLASLFEVIGPGARTLTMEARWNDKRPRVLFYCLADCCPQLEELYLKGFDISFIDMMDEGVDVWGIKKLVFDDVIEVIGLLETLNDADVRMSRELVELELNLSSESTVTPKYLAALKAHNGKCLPLTKAKFPVTSKAAMISAVESGDQVKGPNSKSRAVHQLDSTLLGLIRVCGNT</sequence>
<dbReference type="OrthoDB" id="129474at2759"/>
<reference evidence="1" key="1">
    <citation type="submission" date="2021-02" db="EMBL/GenBank/DDBJ databases">
        <authorList>
            <person name="Palmer J.M."/>
        </authorList>
    </citation>
    <scope>NUCLEOTIDE SEQUENCE</scope>
    <source>
        <strain evidence="1">SCRP734</strain>
    </source>
</reference>
<evidence type="ECO:0000313" key="1">
    <source>
        <dbReference type="EMBL" id="KAG7386579.1"/>
    </source>
</evidence>
<evidence type="ECO:0000313" key="2">
    <source>
        <dbReference type="Proteomes" id="UP000694044"/>
    </source>
</evidence>
<dbReference type="EMBL" id="JAGDFM010000097">
    <property type="protein sequence ID" value="KAG7386579.1"/>
    <property type="molecule type" value="Genomic_DNA"/>
</dbReference>
<dbReference type="Proteomes" id="UP000694044">
    <property type="component" value="Unassembled WGS sequence"/>
</dbReference>